<reference evidence="1 2" key="1">
    <citation type="submission" date="2024-01" db="EMBL/GenBank/DDBJ databases">
        <title>Genome assemblies of Stephania.</title>
        <authorList>
            <person name="Yang L."/>
        </authorList>
    </citation>
    <scope>NUCLEOTIDE SEQUENCE [LARGE SCALE GENOMIC DNA]</scope>
    <source>
        <strain evidence="1">JXDWG</strain>
        <tissue evidence="1">Leaf</tissue>
    </source>
</reference>
<comment type="caution">
    <text evidence="1">The sequence shown here is derived from an EMBL/GenBank/DDBJ whole genome shotgun (WGS) entry which is preliminary data.</text>
</comment>
<sequence length="51" mass="5999">MKGNCVYKSMEDNSFGGSGWERYLTQISHTLKLELRDNLEEDEFIKLTKQD</sequence>
<evidence type="ECO:0000313" key="2">
    <source>
        <dbReference type="Proteomes" id="UP001419268"/>
    </source>
</evidence>
<gene>
    <name evidence="1" type="ORF">Scep_030779</name>
</gene>
<dbReference type="Proteomes" id="UP001419268">
    <property type="component" value="Unassembled WGS sequence"/>
</dbReference>
<name>A0AAP0E835_9MAGN</name>
<accession>A0AAP0E835</accession>
<protein>
    <submittedName>
        <fullName evidence="1">Uncharacterized protein</fullName>
    </submittedName>
</protein>
<evidence type="ECO:0000313" key="1">
    <source>
        <dbReference type="EMBL" id="KAK9084308.1"/>
    </source>
</evidence>
<organism evidence="1 2">
    <name type="scientific">Stephania cephalantha</name>
    <dbReference type="NCBI Taxonomy" id="152367"/>
    <lineage>
        <taxon>Eukaryota</taxon>
        <taxon>Viridiplantae</taxon>
        <taxon>Streptophyta</taxon>
        <taxon>Embryophyta</taxon>
        <taxon>Tracheophyta</taxon>
        <taxon>Spermatophyta</taxon>
        <taxon>Magnoliopsida</taxon>
        <taxon>Ranunculales</taxon>
        <taxon>Menispermaceae</taxon>
        <taxon>Menispermoideae</taxon>
        <taxon>Cissampelideae</taxon>
        <taxon>Stephania</taxon>
    </lineage>
</organism>
<dbReference type="AlphaFoldDB" id="A0AAP0E835"/>
<proteinExistence type="predicted"/>
<keyword evidence="2" id="KW-1185">Reference proteome</keyword>
<dbReference type="EMBL" id="JBBNAG010000013">
    <property type="protein sequence ID" value="KAK9084308.1"/>
    <property type="molecule type" value="Genomic_DNA"/>
</dbReference>